<feature type="region of interest" description="Disordered" evidence="1">
    <location>
        <begin position="78"/>
        <end position="97"/>
    </location>
</feature>
<comment type="caution">
    <text evidence="2">The sequence shown here is derived from an EMBL/GenBank/DDBJ whole genome shotgun (WGS) entry which is preliminary data.</text>
</comment>
<evidence type="ECO:0000256" key="1">
    <source>
        <dbReference type="SAM" id="MobiDB-lite"/>
    </source>
</evidence>
<feature type="region of interest" description="Disordered" evidence="1">
    <location>
        <begin position="1"/>
        <end position="31"/>
    </location>
</feature>
<feature type="compositionally biased region" description="Basic residues" evidence="1">
    <location>
        <begin position="10"/>
        <end position="27"/>
    </location>
</feature>
<proteinExistence type="predicted"/>
<dbReference type="EMBL" id="BLLF01002868">
    <property type="protein sequence ID" value="GFH25622.1"/>
    <property type="molecule type" value="Genomic_DNA"/>
</dbReference>
<evidence type="ECO:0000313" key="3">
    <source>
        <dbReference type="Proteomes" id="UP000485058"/>
    </source>
</evidence>
<organism evidence="2 3">
    <name type="scientific">Haematococcus lacustris</name>
    <name type="common">Green alga</name>
    <name type="synonym">Haematococcus pluvialis</name>
    <dbReference type="NCBI Taxonomy" id="44745"/>
    <lineage>
        <taxon>Eukaryota</taxon>
        <taxon>Viridiplantae</taxon>
        <taxon>Chlorophyta</taxon>
        <taxon>core chlorophytes</taxon>
        <taxon>Chlorophyceae</taxon>
        <taxon>CS clade</taxon>
        <taxon>Chlamydomonadales</taxon>
        <taxon>Haematococcaceae</taxon>
        <taxon>Haematococcus</taxon>
    </lineage>
</organism>
<protein>
    <submittedName>
        <fullName evidence="2">Uncharacterized protein</fullName>
    </submittedName>
</protein>
<gene>
    <name evidence="2" type="ORF">HaLaN_23616</name>
</gene>
<evidence type="ECO:0000313" key="2">
    <source>
        <dbReference type="EMBL" id="GFH25622.1"/>
    </source>
</evidence>
<dbReference type="Proteomes" id="UP000485058">
    <property type="component" value="Unassembled WGS sequence"/>
</dbReference>
<keyword evidence="3" id="KW-1185">Reference proteome</keyword>
<reference evidence="2 3" key="1">
    <citation type="submission" date="2020-02" db="EMBL/GenBank/DDBJ databases">
        <title>Draft genome sequence of Haematococcus lacustris strain NIES-144.</title>
        <authorList>
            <person name="Morimoto D."/>
            <person name="Nakagawa S."/>
            <person name="Yoshida T."/>
            <person name="Sawayama S."/>
        </authorList>
    </citation>
    <scope>NUCLEOTIDE SEQUENCE [LARGE SCALE GENOMIC DNA]</scope>
    <source>
        <strain evidence="2 3">NIES-144</strain>
    </source>
</reference>
<accession>A0A6A0A4H8</accession>
<sequence length="114" mass="12078">MSGGWEQRGMKGRAHRASLHHHQRSRCSSRGNSRGWLMAWAKSLMLSLTSLKVRLVREGKEAARAALNSGSHGRCESTSQLIVRQSTASHSGTAPSVQATSCIASAAAASGSSF</sequence>
<dbReference type="AlphaFoldDB" id="A0A6A0A4H8"/>
<name>A0A6A0A4H8_HAELA</name>